<dbReference type="PANTHER" id="PTHR38471:SF2">
    <property type="entry name" value="FOUR HELIX BUNDLE PROTEIN"/>
    <property type="match status" value="1"/>
</dbReference>
<dbReference type="Gene3D" id="1.20.1440.60">
    <property type="entry name" value="23S rRNA-intervening sequence"/>
    <property type="match status" value="1"/>
</dbReference>
<dbReference type="EMBL" id="BMGA01000001">
    <property type="protein sequence ID" value="GGA63399.1"/>
    <property type="molecule type" value="Genomic_DNA"/>
</dbReference>
<dbReference type="Pfam" id="PF05635">
    <property type="entry name" value="23S_rRNA_IVP"/>
    <property type="match status" value="1"/>
</dbReference>
<dbReference type="InterPro" id="IPR012657">
    <property type="entry name" value="23S_rRNA-intervening_sequence"/>
</dbReference>
<dbReference type="RefSeq" id="WP_188491296.1">
    <property type="nucleotide sequence ID" value="NZ_BMGA01000001.1"/>
</dbReference>
<dbReference type="SUPFAM" id="SSF158446">
    <property type="entry name" value="IVS-encoded protein-like"/>
    <property type="match status" value="1"/>
</dbReference>
<gene>
    <name evidence="1" type="ORF">GCM10008015_00330</name>
</gene>
<name>A0ABQ1H964_9FLAO</name>
<dbReference type="PANTHER" id="PTHR38471">
    <property type="entry name" value="FOUR HELIX BUNDLE PROTEIN"/>
    <property type="match status" value="1"/>
</dbReference>
<comment type="caution">
    <text evidence="1">The sequence shown here is derived from an EMBL/GenBank/DDBJ whole genome shotgun (WGS) entry which is preliminary data.</text>
</comment>
<protein>
    <submittedName>
        <fullName evidence="1">Four helix bundle protein</fullName>
    </submittedName>
</protein>
<accession>A0ABQ1H964</accession>
<reference evidence="2" key="1">
    <citation type="journal article" date="2019" name="Int. J. Syst. Evol. Microbiol.">
        <title>The Global Catalogue of Microorganisms (GCM) 10K type strain sequencing project: providing services to taxonomists for standard genome sequencing and annotation.</title>
        <authorList>
            <consortium name="The Broad Institute Genomics Platform"/>
            <consortium name="The Broad Institute Genome Sequencing Center for Infectious Disease"/>
            <person name="Wu L."/>
            <person name="Ma J."/>
        </authorList>
    </citation>
    <scope>NUCLEOTIDE SEQUENCE [LARGE SCALE GENOMIC DNA]</scope>
    <source>
        <strain evidence="2">CGMCC 1.12811</strain>
    </source>
</reference>
<organism evidence="1 2">
    <name type="scientific">Flavobacterium palustre</name>
    <dbReference type="NCBI Taxonomy" id="1476463"/>
    <lineage>
        <taxon>Bacteria</taxon>
        <taxon>Pseudomonadati</taxon>
        <taxon>Bacteroidota</taxon>
        <taxon>Flavobacteriia</taxon>
        <taxon>Flavobacteriales</taxon>
        <taxon>Flavobacteriaceae</taxon>
        <taxon>Flavobacterium</taxon>
    </lineage>
</organism>
<dbReference type="Proteomes" id="UP000658793">
    <property type="component" value="Unassembled WGS sequence"/>
</dbReference>
<dbReference type="CDD" id="cd16377">
    <property type="entry name" value="23S_rRNA_IVP_like"/>
    <property type="match status" value="1"/>
</dbReference>
<dbReference type="InterPro" id="IPR036583">
    <property type="entry name" value="23S_rRNA_IVS_sf"/>
</dbReference>
<dbReference type="NCBIfam" id="TIGR02436">
    <property type="entry name" value="four helix bundle protein"/>
    <property type="match status" value="1"/>
</dbReference>
<evidence type="ECO:0000313" key="2">
    <source>
        <dbReference type="Proteomes" id="UP000658793"/>
    </source>
</evidence>
<proteinExistence type="predicted"/>
<sequence>MEANLEVWKVSHQLVLEVYKITQRFPESERFGLISQVRRSASSVPTNIIEGQARQYKKEFIQFLYISKGSLEETNYHLFLSKELGYISDNDYKLLFDLCNRIKMMLYKLIKSLQV</sequence>
<keyword evidence="2" id="KW-1185">Reference proteome</keyword>
<evidence type="ECO:0000313" key="1">
    <source>
        <dbReference type="EMBL" id="GGA63399.1"/>
    </source>
</evidence>